<feature type="transmembrane region" description="Helical" evidence="7">
    <location>
        <begin position="6"/>
        <end position="31"/>
    </location>
</feature>
<evidence type="ECO:0000256" key="2">
    <source>
        <dbReference type="ARBA" id="ARBA00022692"/>
    </source>
</evidence>
<keyword evidence="9" id="KW-1185">Reference proteome</keyword>
<dbReference type="GO" id="GO:0005886">
    <property type="term" value="C:plasma membrane"/>
    <property type="evidence" value="ECO:0007669"/>
    <property type="project" value="UniProtKB-SubCell"/>
</dbReference>
<keyword evidence="3 7" id="KW-1133">Transmembrane helix</keyword>
<evidence type="ECO:0000256" key="6">
    <source>
        <dbReference type="ARBA" id="ARBA00037937"/>
    </source>
</evidence>
<dbReference type="Proteomes" id="UP000527143">
    <property type="component" value="Unassembled WGS sequence"/>
</dbReference>
<accession>A0A840YMM5</accession>
<dbReference type="InterPro" id="IPR022781">
    <property type="entry name" value="Flagellar_biosynth_FliO"/>
</dbReference>
<dbReference type="GO" id="GO:0009425">
    <property type="term" value="C:bacterial-type flagellum basal body"/>
    <property type="evidence" value="ECO:0007669"/>
    <property type="project" value="UniProtKB-SubCell"/>
</dbReference>
<dbReference type="RefSeq" id="WP_184087271.1">
    <property type="nucleotide sequence ID" value="NZ_JACIJF010000005.1"/>
</dbReference>
<evidence type="ECO:0000256" key="7">
    <source>
        <dbReference type="RuleBase" id="RU362064"/>
    </source>
</evidence>
<evidence type="ECO:0000313" key="9">
    <source>
        <dbReference type="Proteomes" id="UP000527143"/>
    </source>
</evidence>
<sequence length="109" mass="11551">MGIGAVISSIVAIVLALALVLGMAWGVIWLLKKLQDRQLGVAANGEGEQPIRFLRSMPLGQRERVVLIEARGETMLVGVTAGSINLLARWPAGSSPPVPLPADPTKARF</sequence>
<name>A0A840YMM5_9SPHN</name>
<protein>
    <recommendedName>
        <fullName evidence="7">Flagellar protein</fullName>
    </recommendedName>
</protein>
<keyword evidence="4 7" id="KW-0472">Membrane</keyword>
<comment type="similarity">
    <text evidence="6 7">Belongs to the FliO/MopB family.</text>
</comment>
<dbReference type="GO" id="GO:0044781">
    <property type="term" value="P:bacterial-type flagellum organization"/>
    <property type="evidence" value="ECO:0007669"/>
    <property type="project" value="UniProtKB-UniRule"/>
</dbReference>
<proteinExistence type="inferred from homology"/>
<comment type="subcellular location">
    <subcellularLocation>
        <location evidence="7">Cell membrane</location>
    </subcellularLocation>
    <subcellularLocation>
        <location evidence="7">Bacterial flagellum basal body</location>
    </subcellularLocation>
</comment>
<evidence type="ECO:0000256" key="1">
    <source>
        <dbReference type="ARBA" id="ARBA00022475"/>
    </source>
</evidence>
<dbReference type="EMBL" id="JACIJF010000005">
    <property type="protein sequence ID" value="MBB5710910.1"/>
    <property type="molecule type" value="Genomic_DNA"/>
</dbReference>
<gene>
    <name evidence="8" type="ORF">FHT02_002150</name>
</gene>
<keyword evidence="8" id="KW-0966">Cell projection</keyword>
<dbReference type="PANTHER" id="PTHR38766:SF1">
    <property type="entry name" value="FLAGELLAR PROTEIN FLIO"/>
    <property type="match status" value="1"/>
</dbReference>
<dbReference type="Pfam" id="PF04347">
    <property type="entry name" value="FliO"/>
    <property type="match status" value="1"/>
</dbReference>
<evidence type="ECO:0000313" key="8">
    <source>
        <dbReference type="EMBL" id="MBB5710910.1"/>
    </source>
</evidence>
<evidence type="ECO:0000256" key="5">
    <source>
        <dbReference type="ARBA" id="ARBA00023143"/>
    </source>
</evidence>
<reference evidence="8 9" key="1">
    <citation type="submission" date="2020-08" db="EMBL/GenBank/DDBJ databases">
        <title>Genomic Encyclopedia of Type Strains, Phase IV (KMG-IV): sequencing the most valuable type-strain genomes for metagenomic binning, comparative biology and taxonomic classification.</title>
        <authorList>
            <person name="Goeker M."/>
        </authorList>
    </citation>
    <scope>NUCLEOTIDE SEQUENCE [LARGE SCALE GENOMIC DNA]</scope>
    <source>
        <strain evidence="8 9">DSM 26736</strain>
    </source>
</reference>
<keyword evidence="1 7" id="KW-1003">Cell membrane</keyword>
<comment type="caution">
    <text evidence="8">The sequence shown here is derived from an EMBL/GenBank/DDBJ whole genome shotgun (WGS) entry which is preliminary data.</text>
</comment>
<keyword evidence="2 7" id="KW-0812">Transmembrane</keyword>
<evidence type="ECO:0000256" key="3">
    <source>
        <dbReference type="ARBA" id="ARBA00022989"/>
    </source>
</evidence>
<organism evidence="8 9">
    <name type="scientific">Sphingomonas xinjiangensis</name>
    <dbReference type="NCBI Taxonomy" id="643568"/>
    <lineage>
        <taxon>Bacteria</taxon>
        <taxon>Pseudomonadati</taxon>
        <taxon>Pseudomonadota</taxon>
        <taxon>Alphaproteobacteria</taxon>
        <taxon>Sphingomonadales</taxon>
        <taxon>Sphingomonadaceae</taxon>
        <taxon>Sphingomonas</taxon>
    </lineage>
</organism>
<evidence type="ECO:0000256" key="4">
    <source>
        <dbReference type="ARBA" id="ARBA00023136"/>
    </source>
</evidence>
<keyword evidence="8" id="KW-0969">Cilium</keyword>
<keyword evidence="5 7" id="KW-0975">Bacterial flagellum</keyword>
<keyword evidence="8" id="KW-0282">Flagellum</keyword>
<dbReference type="PANTHER" id="PTHR38766">
    <property type="entry name" value="FLAGELLAR PROTEIN FLIO"/>
    <property type="match status" value="1"/>
</dbReference>
<dbReference type="NCBIfam" id="TIGR03500">
    <property type="entry name" value="FliO_TIGR"/>
    <property type="match status" value="1"/>
</dbReference>
<dbReference type="AlphaFoldDB" id="A0A840YMM5"/>
<dbReference type="InterPro" id="IPR052205">
    <property type="entry name" value="FliO/MopB"/>
</dbReference>